<dbReference type="SUPFAM" id="SSF50729">
    <property type="entry name" value="PH domain-like"/>
    <property type="match status" value="1"/>
</dbReference>
<dbReference type="SMART" id="SM00233">
    <property type="entry name" value="PH"/>
    <property type="match status" value="1"/>
</dbReference>
<feature type="compositionally biased region" description="Low complexity" evidence="2">
    <location>
        <begin position="1229"/>
        <end position="1243"/>
    </location>
</feature>
<reference evidence="6" key="1">
    <citation type="submission" date="2025-08" db="UniProtKB">
        <authorList>
            <consortium name="RefSeq"/>
        </authorList>
    </citation>
    <scope>IDENTIFICATION</scope>
</reference>
<dbReference type="Gene3D" id="1.20.900.10">
    <property type="entry name" value="Dbl homology (DH) domain"/>
    <property type="match status" value="1"/>
</dbReference>
<dbReference type="SMART" id="SM00325">
    <property type="entry name" value="RhoGEF"/>
    <property type="match status" value="1"/>
</dbReference>
<sequence>MFPLEEKSRFEGLNRRLSKLFESQRLSTVSSSSSNERISSSASLSTDVSDSERPVSLVSTTWSESPQDSRYISESNGVEVGMSQPPNGFKNQRLDLHLELLPRTEETLQMDYRDTETAWSPKSGQAHSHIGSHRSLRGSRSLSPFSSKVSHKLSYMERVVLELVETERTYVRDLRSIVEDYLGKIIDAAQELPMGPEQVSALFGNIEDIYELNSELLQDLDSCHNDPVAVANCFVEKSQDFDVYTQYCTNYPNSVAVLTECMRSKVLATFFWERQEQLNHSLPLGSFLLKPVQRILKYHLLLQEIAKHFDVEKEGYEVVEEAIDTMTGVAWYINDMKRKHEHAIRLQEIQSLLLNWKGMDLTTYGELLLEGTFRVQRARNERTLFLFDKALFITKKRGDHFTYKTHIFCSSLMLIESSKDSLCFSVTHYKNNKQQHNLQAKTVEEKRLWTHHIKRLILENHHAIIPQKAKDAILEMDALYSSRYKYSPERIKKAMSTDEQMVMVPQGRRQSEPVHYRLSAINTKETMYFQPQYDGSSSRSKGRRQSEPSRNILKQLGEKVNLKHSGSDGTLLDTRDLLQPSTDTLVSSLGQPETEREEAEEEDSLEHLNLSDSGRKGTGAEQAASEEEEEEEESVLMGEDQSKETGEQEVAKGFKRQNSQSSGNAEKRRSVEMLFAPETASEEAQLVVMQEDQLLEEIHADLESGDLSKPVLEPKKGDAENGLYVDVHDALDHADSENTEDLKPLSSEDEDEEAAVHEAKTILPPSVLDQASIIAERFINSLSRRSSLALDDGKLIGCLTPRLTSRSASAPSLDCIEKYQCHNSSCDLQTCLPTEEVPSDPVNETESISPLSEVAASGLENMVEDKFTFKRRESILSRQDRLLIDKIRTYYDHAEHNDATFSIKRRESLSYIPAGVVRNSVFKFNSLPRYDCNGDFSRINRIDSTSSNSGTTGANKAASRAFSDGHGDSKPSSLNQHMNAYVSRSTALEDGVPVEDTEFKSPSKMIEMWEEMERAGSETWTKDYRVLTSAGKESTEPALVHGEDNTSRNSSMNETTDNGFNLHEPLLILEDSDLSTITEESLVSSPQSTSPSQAVPDKLTSNTNNLDQNLSSLKEDPPLKLPPKIIQLANGLGEDMTEKMKNRVYQMARQYSQRIKSNKPVIQRRLKELEEDLRRISLPLLQEEKQEPTVKSNLKLALSLPSYDYATVQEHSPLIPPSSSSPKEKSPKKFSFSPSSHSPGISPHRLDFKSPHSPAKTEKFHWPDVRELRSKYASKASVSQENLLPVNRSQSVPEKIAEKHLEEPLEGQTKAKIGHSCSMNVRQTASLADQRTTQGGQYCSAKSQEEPEASEEPSVNSSLNRVISKSHQNHRTGGSYYISAEASLENNKKIIVMEKLPAIEDQVDISAKEVHDGYVQIRPSTSQEMTSNKAIVDRCKSYPESEEYPQEEEELKNIFPAPEDDPQEMLWEQTAQKRQGHVKNLREKFQTLSSNS</sequence>
<evidence type="ECO:0000313" key="6">
    <source>
        <dbReference type="RefSeq" id="XP_030071372.1"/>
    </source>
</evidence>
<dbReference type="PANTHER" id="PTHR45924:SF4">
    <property type="entry name" value="PLECKSTRIN HOMOLOGY DOMAIN-CONTAINING FAMILY G MEMBER 3"/>
    <property type="match status" value="1"/>
</dbReference>
<feature type="region of interest" description="Disordered" evidence="2">
    <location>
        <begin position="1211"/>
        <end position="1261"/>
    </location>
</feature>
<dbReference type="GO" id="GO:0031267">
    <property type="term" value="F:small GTPase binding"/>
    <property type="evidence" value="ECO:0007669"/>
    <property type="project" value="TreeGrafter"/>
</dbReference>
<feature type="compositionally biased region" description="Low complexity" evidence="2">
    <location>
        <begin position="27"/>
        <end position="48"/>
    </location>
</feature>
<dbReference type="PROSITE" id="PS50010">
    <property type="entry name" value="DH_2"/>
    <property type="match status" value="1"/>
</dbReference>
<dbReference type="InterPro" id="IPR043324">
    <property type="entry name" value="PH_PLEKHG1_G2_G3"/>
</dbReference>
<dbReference type="Pfam" id="PF00621">
    <property type="entry name" value="RhoGEF"/>
    <property type="match status" value="1"/>
</dbReference>
<gene>
    <name evidence="6" type="primary">PLEKHG3</name>
</gene>
<feature type="region of interest" description="Disordered" evidence="2">
    <location>
        <begin position="117"/>
        <end position="142"/>
    </location>
</feature>
<feature type="domain" description="PH" evidence="3">
    <location>
        <begin position="360"/>
        <end position="458"/>
    </location>
</feature>
<keyword evidence="1" id="KW-0597">Phosphoprotein</keyword>
<feature type="region of interest" description="Disordered" evidence="2">
    <location>
        <begin position="527"/>
        <end position="552"/>
    </location>
</feature>
<feature type="region of interest" description="Disordered" evidence="2">
    <location>
        <begin position="1078"/>
        <end position="1118"/>
    </location>
</feature>
<dbReference type="OrthoDB" id="1594986at2759"/>
<feature type="domain" description="DH" evidence="4">
    <location>
        <begin position="155"/>
        <end position="336"/>
    </location>
</feature>
<feature type="region of interest" description="Disordered" evidence="2">
    <location>
        <begin position="1031"/>
        <end position="1059"/>
    </location>
</feature>
<dbReference type="InterPro" id="IPR011993">
    <property type="entry name" value="PH-like_dom_sf"/>
</dbReference>
<evidence type="ECO:0000259" key="3">
    <source>
        <dbReference type="PROSITE" id="PS50003"/>
    </source>
</evidence>
<dbReference type="CDD" id="cd13243">
    <property type="entry name" value="PH_PLEKHG1_G2_G3"/>
    <property type="match status" value="1"/>
</dbReference>
<dbReference type="InParanoid" id="A0A6P7YW59"/>
<dbReference type="Gene3D" id="2.30.29.30">
    <property type="entry name" value="Pleckstrin-homology domain (PH domain)/Phosphotyrosine-binding domain (PTB)"/>
    <property type="match status" value="1"/>
</dbReference>
<feature type="compositionally biased region" description="Basic and acidic residues" evidence="2">
    <location>
        <begin position="640"/>
        <end position="652"/>
    </location>
</feature>
<feature type="region of interest" description="Disordered" evidence="2">
    <location>
        <begin position="942"/>
        <end position="975"/>
    </location>
</feature>
<protein>
    <submittedName>
        <fullName evidence="6">Pleckstrin homology domain-containing family G member 3 isoform X1</fullName>
    </submittedName>
</protein>
<organism evidence="5 6">
    <name type="scientific">Microcaecilia unicolor</name>
    <dbReference type="NCBI Taxonomy" id="1415580"/>
    <lineage>
        <taxon>Eukaryota</taxon>
        <taxon>Metazoa</taxon>
        <taxon>Chordata</taxon>
        <taxon>Craniata</taxon>
        <taxon>Vertebrata</taxon>
        <taxon>Euteleostomi</taxon>
        <taxon>Amphibia</taxon>
        <taxon>Gymnophiona</taxon>
        <taxon>Siphonopidae</taxon>
        <taxon>Microcaecilia</taxon>
    </lineage>
</organism>
<evidence type="ECO:0000259" key="4">
    <source>
        <dbReference type="PROSITE" id="PS50010"/>
    </source>
</evidence>
<dbReference type="SUPFAM" id="SSF48065">
    <property type="entry name" value="DBL homology domain (DH-domain)"/>
    <property type="match status" value="1"/>
</dbReference>
<feature type="region of interest" description="Disordered" evidence="2">
    <location>
        <begin position="584"/>
        <end position="674"/>
    </location>
</feature>
<evidence type="ECO:0000313" key="5">
    <source>
        <dbReference type="Proteomes" id="UP000515156"/>
    </source>
</evidence>
<evidence type="ECO:0000256" key="1">
    <source>
        <dbReference type="ARBA" id="ARBA00022553"/>
    </source>
</evidence>
<dbReference type="FunFam" id="1.20.900.10:FF:000019">
    <property type="entry name" value="Pleckstrin homology domain-containing family G member 1"/>
    <property type="match status" value="1"/>
</dbReference>
<dbReference type="KEGG" id="muo:115478216"/>
<feature type="region of interest" description="Disordered" evidence="2">
    <location>
        <begin position="1328"/>
        <end position="1358"/>
    </location>
</feature>
<dbReference type="CTD" id="26030"/>
<keyword evidence="5" id="KW-1185">Reference proteome</keyword>
<evidence type="ECO:0000256" key="2">
    <source>
        <dbReference type="SAM" id="MobiDB-lite"/>
    </source>
</evidence>
<feature type="compositionally biased region" description="Basic and acidic residues" evidence="2">
    <location>
        <begin position="1244"/>
        <end position="1261"/>
    </location>
</feature>
<dbReference type="Pfam" id="PF22697">
    <property type="entry name" value="SOS1_NGEF_PH"/>
    <property type="match status" value="1"/>
</dbReference>
<feature type="compositionally biased region" description="Low complexity" evidence="2">
    <location>
        <begin position="1084"/>
        <end position="1093"/>
    </location>
</feature>
<dbReference type="InterPro" id="IPR000219">
    <property type="entry name" value="DH_dom"/>
</dbReference>
<name>A0A6P7YW59_9AMPH</name>
<feature type="compositionally biased region" description="Polar residues" evidence="2">
    <location>
        <begin position="117"/>
        <end position="126"/>
    </location>
</feature>
<dbReference type="PROSITE" id="PS50003">
    <property type="entry name" value="PH_DOMAIN"/>
    <property type="match status" value="1"/>
</dbReference>
<dbReference type="InterPro" id="IPR035899">
    <property type="entry name" value="DBL_dom_sf"/>
</dbReference>
<proteinExistence type="predicted"/>
<dbReference type="Proteomes" id="UP000515156">
    <property type="component" value="Chromosome 9"/>
</dbReference>
<feature type="compositionally biased region" description="Low complexity" evidence="2">
    <location>
        <begin position="1211"/>
        <end position="1221"/>
    </location>
</feature>
<dbReference type="InterPro" id="IPR001849">
    <property type="entry name" value="PH_domain"/>
</dbReference>
<dbReference type="RefSeq" id="XP_030071372.1">
    <property type="nucleotide sequence ID" value="XM_030215512.1"/>
</dbReference>
<dbReference type="GeneID" id="115478216"/>
<dbReference type="InterPro" id="IPR055251">
    <property type="entry name" value="SOS1_NGEF_PH"/>
</dbReference>
<accession>A0A6P7YW59</accession>
<dbReference type="GO" id="GO:2000114">
    <property type="term" value="P:regulation of establishment of cell polarity"/>
    <property type="evidence" value="ECO:0007669"/>
    <property type="project" value="TreeGrafter"/>
</dbReference>
<feature type="compositionally biased region" description="Acidic residues" evidence="2">
    <location>
        <begin position="624"/>
        <end position="634"/>
    </location>
</feature>
<feature type="compositionally biased region" description="Polar residues" evidence="2">
    <location>
        <begin position="1099"/>
        <end position="1112"/>
    </location>
</feature>
<dbReference type="GO" id="GO:0005085">
    <property type="term" value="F:guanyl-nucleotide exchange factor activity"/>
    <property type="evidence" value="ECO:0007669"/>
    <property type="project" value="InterPro"/>
</dbReference>
<feature type="region of interest" description="Disordered" evidence="2">
    <location>
        <begin position="25"/>
        <end position="50"/>
    </location>
</feature>
<dbReference type="GO" id="GO:0005829">
    <property type="term" value="C:cytosol"/>
    <property type="evidence" value="ECO:0007669"/>
    <property type="project" value="UniProtKB-ARBA"/>
</dbReference>
<feature type="compositionally biased region" description="Low complexity" evidence="2">
    <location>
        <begin position="944"/>
        <end position="953"/>
    </location>
</feature>
<feature type="compositionally biased region" description="Polar residues" evidence="2">
    <location>
        <begin position="1047"/>
        <end position="1059"/>
    </location>
</feature>
<dbReference type="PANTHER" id="PTHR45924">
    <property type="entry name" value="FI17866P1"/>
    <property type="match status" value="1"/>
</dbReference>
<feature type="compositionally biased region" description="Acidic residues" evidence="2">
    <location>
        <begin position="595"/>
        <end position="604"/>
    </location>
</feature>
<dbReference type="CDD" id="cd00160">
    <property type="entry name" value="RhoGEF"/>
    <property type="match status" value="1"/>
</dbReference>
<dbReference type="FunCoup" id="A0A6P7YW59">
    <property type="interactions" value="875"/>
</dbReference>
<feature type="compositionally biased region" description="Polar residues" evidence="2">
    <location>
        <begin position="1328"/>
        <end position="1337"/>
    </location>
</feature>